<comment type="caution">
    <text evidence="3">The sequence shown here is derived from an EMBL/GenBank/DDBJ whole genome shotgun (WGS) entry which is preliminary data.</text>
</comment>
<dbReference type="GO" id="GO:0016787">
    <property type="term" value="F:hydrolase activity"/>
    <property type="evidence" value="ECO:0007669"/>
    <property type="project" value="UniProtKB-KW"/>
</dbReference>
<evidence type="ECO:0000313" key="3">
    <source>
        <dbReference type="EMBL" id="KAK0447513.1"/>
    </source>
</evidence>
<dbReference type="Gene3D" id="3.40.50.300">
    <property type="entry name" value="P-loop containing nucleotide triphosphate hydrolases"/>
    <property type="match status" value="1"/>
</dbReference>
<keyword evidence="4" id="KW-1185">Reference proteome</keyword>
<dbReference type="GO" id="GO:0006310">
    <property type="term" value="P:DNA recombination"/>
    <property type="evidence" value="ECO:0007669"/>
    <property type="project" value="UniProtKB-KW"/>
</dbReference>
<comment type="cofactor">
    <cofactor evidence="1">
        <name>Mg(2+)</name>
        <dbReference type="ChEBI" id="CHEBI:18420"/>
    </cofactor>
</comment>
<evidence type="ECO:0000259" key="2">
    <source>
        <dbReference type="Pfam" id="PF05970"/>
    </source>
</evidence>
<proteinExistence type="inferred from homology"/>
<dbReference type="GO" id="GO:0000723">
    <property type="term" value="P:telomere maintenance"/>
    <property type="evidence" value="ECO:0007669"/>
    <property type="project" value="InterPro"/>
</dbReference>
<dbReference type="Proteomes" id="UP001175226">
    <property type="component" value="Unassembled WGS sequence"/>
</dbReference>
<evidence type="ECO:0000256" key="1">
    <source>
        <dbReference type="RuleBase" id="RU363044"/>
    </source>
</evidence>
<dbReference type="InterPro" id="IPR051055">
    <property type="entry name" value="PIF1_helicase"/>
</dbReference>
<reference evidence="3" key="1">
    <citation type="submission" date="2023-06" db="EMBL/GenBank/DDBJ databases">
        <authorList>
            <consortium name="Lawrence Berkeley National Laboratory"/>
            <person name="Ahrendt S."/>
            <person name="Sahu N."/>
            <person name="Indic B."/>
            <person name="Wong-Bajracharya J."/>
            <person name="Merenyi Z."/>
            <person name="Ke H.-M."/>
            <person name="Monk M."/>
            <person name="Kocsube S."/>
            <person name="Drula E."/>
            <person name="Lipzen A."/>
            <person name="Balint B."/>
            <person name="Henrissat B."/>
            <person name="Andreopoulos B."/>
            <person name="Martin F.M."/>
            <person name="Harder C.B."/>
            <person name="Rigling D."/>
            <person name="Ford K.L."/>
            <person name="Foster G.D."/>
            <person name="Pangilinan J."/>
            <person name="Papanicolaou A."/>
            <person name="Barry K."/>
            <person name="LaButti K."/>
            <person name="Viragh M."/>
            <person name="Koriabine M."/>
            <person name="Yan M."/>
            <person name="Riley R."/>
            <person name="Champramary S."/>
            <person name="Plett K.L."/>
            <person name="Tsai I.J."/>
            <person name="Slot J."/>
            <person name="Sipos G."/>
            <person name="Plett J."/>
            <person name="Nagy L.G."/>
            <person name="Grigoriev I.V."/>
        </authorList>
    </citation>
    <scope>NUCLEOTIDE SEQUENCE</scope>
    <source>
        <strain evidence="3">FPL87.14</strain>
    </source>
</reference>
<sequence length="174" mass="19490">MPTSVKFSKRYVNQAEILTREHLKKKSTVTESEPIDIVRSIAAEFNLNAEQERAYSIIVQHAQSSVPEQLRMYIGGMGGTGKTQVLRAVMRYFDATEEGHRMARVAPTGTAASLVRGSTYHYLFGINEFTGSEVSKKTLGEVKERLEGVEYVFLDEVSMLSCIDLYKISARLAM</sequence>
<comment type="catalytic activity">
    <reaction evidence="1">
        <text>ATP + H2O = ADP + phosphate + H(+)</text>
        <dbReference type="Rhea" id="RHEA:13065"/>
        <dbReference type="ChEBI" id="CHEBI:15377"/>
        <dbReference type="ChEBI" id="CHEBI:15378"/>
        <dbReference type="ChEBI" id="CHEBI:30616"/>
        <dbReference type="ChEBI" id="CHEBI:43474"/>
        <dbReference type="ChEBI" id="CHEBI:456216"/>
        <dbReference type="EC" id="5.6.2.3"/>
    </reaction>
</comment>
<dbReference type="GO" id="GO:0006281">
    <property type="term" value="P:DNA repair"/>
    <property type="evidence" value="ECO:0007669"/>
    <property type="project" value="UniProtKB-KW"/>
</dbReference>
<dbReference type="AlphaFoldDB" id="A0AA39MVB3"/>
<keyword evidence="1" id="KW-0347">Helicase</keyword>
<accession>A0AA39MVB3</accession>
<dbReference type="InterPro" id="IPR027417">
    <property type="entry name" value="P-loop_NTPase"/>
</dbReference>
<keyword evidence="1" id="KW-0234">DNA repair</keyword>
<feature type="non-terminal residue" evidence="3">
    <location>
        <position position="174"/>
    </location>
</feature>
<evidence type="ECO:0000313" key="4">
    <source>
        <dbReference type="Proteomes" id="UP001175226"/>
    </source>
</evidence>
<dbReference type="SUPFAM" id="SSF52540">
    <property type="entry name" value="P-loop containing nucleoside triphosphate hydrolases"/>
    <property type="match status" value="1"/>
</dbReference>
<dbReference type="EMBL" id="JAUEPT010000011">
    <property type="protein sequence ID" value="KAK0447513.1"/>
    <property type="molecule type" value="Genomic_DNA"/>
</dbReference>
<dbReference type="EC" id="5.6.2.3" evidence="1"/>
<name>A0AA39MVB3_9AGAR</name>
<keyword evidence="1" id="KW-0067">ATP-binding</keyword>
<dbReference type="GO" id="GO:0043139">
    <property type="term" value="F:5'-3' DNA helicase activity"/>
    <property type="evidence" value="ECO:0007669"/>
    <property type="project" value="UniProtKB-EC"/>
</dbReference>
<keyword evidence="1" id="KW-0233">DNA recombination</keyword>
<keyword evidence="1" id="KW-0547">Nucleotide-binding</keyword>
<dbReference type="PANTHER" id="PTHR47642">
    <property type="entry name" value="ATP-DEPENDENT DNA HELICASE"/>
    <property type="match status" value="1"/>
</dbReference>
<keyword evidence="1" id="KW-0227">DNA damage</keyword>
<organism evidence="3 4">
    <name type="scientific">Armillaria borealis</name>
    <dbReference type="NCBI Taxonomy" id="47425"/>
    <lineage>
        <taxon>Eukaryota</taxon>
        <taxon>Fungi</taxon>
        <taxon>Dikarya</taxon>
        <taxon>Basidiomycota</taxon>
        <taxon>Agaricomycotina</taxon>
        <taxon>Agaricomycetes</taxon>
        <taxon>Agaricomycetidae</taxon>
        <taxon>Agaricales</taxon>
        <taxon>Marasmiineae</taxon>
        <taxon>Physalacriaceae</taxon>
        <taxon>Armillaria</taxon>
    </lineage>
</organism>
<dbReference type="InterPro" id="IPR010285">
    <property type="entry name" value="DNA_helicase_pif1-like_DEAD"/>
</dbReference>
<feature type="domain" description="DNA helicase Pif1-like DEAD-box helicase" evidence="2">
    <location>
        <begin position="47"/>
        <end position="161"/>
    </location>
</feature>
<protein>
    <recommendedName>
        <fullName evidence="1">ATP-dependent DNA helicase</fullName>
        <ecNumber evidence="1">5.6.2.3</ecNumber>
    </recommendedName>
</protein>
<comment type="similarity">
    <text evidence="1">Belongs to the helicase family.</text>
</comment>
<dbReference type="Pfam" id="PF05970">
    <property type="entry name" value="PIF1"/>
    <property type="match status" value="1"/>
</dbReference>
<dbReference type="GO" id="GO:0005524">
    <property type="term" value="F:ATP binding"/>
    <property type="evidence" value="ECO:0007669"/>
    <property type="project" value="UniProtKB-KW"/>
</dbReference>
<gene>
    <name evidence="3" type="ORF">EV421DRAFT_1706552</name>
</gene>
<keyword evidence="1" id="KW-0378">Hydrolase</keyword>